<gene>
    <name evidence="5" type="ORF">ACFQ1S_17580</name>
</gene>
<keyword evidence="6" id="KW-1185">Reference proteome</keyword>
<dbReference type="Proteomes" id="UP001597045">
    <property type="component" value="Unassembled WGS sequence"/>
</dbReference>
<feature type="domain" description="Methyltransferase" evidence="4">
    <location>
        <begin position="41"/>
        <end position="132"/>
    </location>
</feature>
<evidence type="ECO:0000313" key="6">
    <source>
        <dbReference type="Proteomes" id="UP001597045"/>
    </source>
</evidence>
<keyword evidence="2" id="KW-0808">Transferase</keyword>
<keyword evidence="1 5" id="KW-0489">Methyltransferase</keyword>
<sequence length="243" mass="27116">MTLFGPLHAHYYDQFHRTKDYRSEVDQLRTVFRQAEPVESVIDLGCGTGRHLELLAAEGYSVVGVDSSAAMVAHARARLGHAQVVEADLFEVSFDRRFDAAIMMFSLLGYQVTNARVRSTLEALGRQVRPGGLVLFDVMSAAAVLGDTRPQSGVGTFVDGDRQMLVAHSTVVNPAEQVLELTLRMWEIVDGKVTDQVDERHVIRYFQPLELTLLLDQAGLEYLGSAPLPARPPWARLVWARRR</sequence>
<evidence type="ECO:0000256" key="2">
    <source>
        <dbReference type="ARBA" id="ARBA00022679"/>
    </source>
</evidence>
<evidence type="ECO:0000256" key="1">
    <source>
        <dbReference type="ARBA" id="ARBA00022603"/>
    </source>
</evidence>
<dbReference type="GO" id="GO:0032259">
    <property type="term" value="P:methylation"/>
    <property type="evidence" value="ECO:0007669"/>
    <property type="project" value="UniProtKB-KW"/>
</dbReference>
<keyword evidence="3" id="KW-0949">S-adenosyl-L-methionine</keyword>
<comment type="caution">
    <text evidence="5">The sequence shown here is derived from an EMBL/GenBank/DDBJ whole genome shotgun (WGS) entry which is preliminary data.</text>
</comment>
<evidence type="ECO:0000313" key="5">
    <source>
        <dbReference type="EMBL" id="MFD1047229.1"/>
    </source>
</evidence>
<proteinExistence type="predicted"/>
<evidence type="ECO:0000256" key="3">
    <source>
        <dbReference type="ARBA" id="ARBA00022691"/>
    </source>
</evidence>
<dbReference type="InterPro" id="IPR041698">
    <property type="entry name" value="Methyltransf_25"/>
</dbReference>
<reference evidence="6" key="1">
    <citation type="journal article" date="2019" name="Int. J. Syst. Evol. Microbiol.">
        <title>The Global Catalogue of Microorganisms (GCM) 10K type strain sequencing project: providing services to taxonomists for standard genome sequencing and annotation.</title>
        <authorList>
            <consortium name="The Broad Institute Genomics Platform"/>
            <consortium name="The Broad Institute Genome Sequencing Center for Infectious Disease"/>
            <person name="Wu L."/>
            <person name="Ma J."/>
        </authorList>
    </citation>
    <scope>NUCLEOTIDE SEQUENCE [LARGE SCALE GENOMIC DNA]</scope>
    <source>
        <strain evidence="6">JCM 31486</strain>
    </source>
</reference>
<dbReference type="PANTHER" id="PTHR43464">
    <property type="entry name" value="METHYLTRANSFERASE"/>
    <property type="match status" value="1"/>
</dbReference>
<dbReference type="GO" id="GO:0008168">
    <property type="term" value="F:methyltransferase activity"/>
    <property type="evidence" value="ECO:0007669"/>
    <property type="project" value="UniProtKB-KW"/>
</dbReference>
<dbReference type="InterPro" id="IPR029063">
    <property type="entry name" value="SAM-dependent_MTases_sf"/>
</dbReference>
<name>A0ABW3MDB4_9PSEU</name>
<protein>
    <submittedName>
        <fullName evidence="5">Class I SAM-dependent DNA methyltransferase</fullName>
    </submittedName>
</protein>
<dbReference type="EMBL" id="JBHTIS010000982">
    <property type="protein sequence ID" value="MFD1047229.1"/>
    <property type="molecule type" value="Genomic_DNA"/>
</dbReference>
<dbReference type="SUPFAM" id="SSF53335">
    <property type="entry name" value="S-adenosyl-L-methionine-dependent methyltransferases"/>
    <property type="match status" value="1"/>
</dbReference>
<dbReference type="Pfam" id="PF13649">
    <property type="entry name" value="Methyltransf_25"/>
    <property type="match status" value="1"/>
</dbReference>
<dbReference type="Gene3D" id="3.40.50.150">
    <property type="entry name" value="Vaccinia Virus protein VP39"/>
    <property type="match status" value="1"/>
</dbReference>
<dbReference type="PANTHER" id="PTHR43464:SF19">
    <property type="entry name" value="UBIQUINONE BIOSYNTHESIS O-METHYLTRANSFERASE, MITOCHONDRIAL"/>
    <property type="match status" value="1"/>
</dbReference>
<organism evidence="5 6">
    <name type="scientific">Kibdelosporangium lantanae</name>
    <dbReference type="NCBI Taxonomy" id="1497396"/>
    <lineage>
        <taxon>Bacteria</taxon>
        <taxon>Bacillati</taxon>
        <taxon>Actinomycetota</taxon>
        <taxon>Actinomycetes</taxon>
        <taxon>Pseudonocardiales</taxon>
        <taxon>Pseudonocardiaceae</taxon>
        <taxon>Kibdelosporangium</taxon>
    </lineage>
</organism>
<evidence type="ECO:0000259" key="4">
    <source>
        <dbReference type="Pfam" id="PF13649"/>
    </source>
</evidence>
<dbReference type="CDD" id="cd02440">
    <property type="entry name" value="AdoMet_MTases"/>
    <property type="match status" value="1"/>
</dbReference>
<dbReference type="Gene3D" id="2.20.130.10">
    <property type="entry name" value="CAC2371-like domains"/>
    <property type="match status" value="1"/>
</dbReference>
<accession>A0ABW3MDB4</accession>